<dbReference type="HOGENOM" id="CLU_013601_1_0_1"/>
<accession>A0A0D1YZI8</accession>
<feature type="region of interest" description="Disordered" evidence="1">
    <location>
        <begin position="187"/>
        <end position="329"/>
    </location>
</feature>
<gene>
    <name evidence="3" type="ORF">PV08_01314</name>
</gene>
<keyword evidence="4" id="KW-1185">Reference proteome</keyword>
<dbReference type="Pfam" id="PF24707">
    <property type="entry name" value="Swc3"/>
    <property type="match status" value="1"/>
</dbReference>
<dbReference type="InterPro" id="IPR037651">
    <property type="entry name" value="Swc3"/>
</dbReference>
<feature type="domain" description="SWR1-complex protein 3" evidence="2">
    <location>
        <begin position="80"/>
        <end position="177"/>
    </location>
</feature>
<protein>
    <recommendedName>
        <fullName evidence="2">SWR1-complex protein 3 domain-containing protein</fullName>
    </recommendedName>
</protein>
<dbReference type="PANTHER" id="PTHR28108:SF1">
    <property type="entry name" value="SWR1-COMPLEX PROTEIN 3"/>
    <property type="match status" value="1"/>
</dbReference>
<evidence type="ECO:0000256" key="1">
    <source>
        <dbReference type="SAM" id="MobiDB-lite"/>
    </source>
</evidence>
<sequence>MTDPAPPRRTLPARERGDSRATKRRPSSPAQPVAAPTPGKASTPTPSLEPPRQKRKYTKRVKLVGATDATEEALPTRFGAHKPLPTSAEKPPTDLSPNEYQSIAESAVLAASLHHSRMQWLCEGVFKKYWVKPVKRKGVIEAPPNNPDVKSMQKLGGATVTIEPHIFDVVFYTVKDPSAPQLYQRHANQHTAKHMIPPAPPYGMYQPPGSHPIPRPPAQVPPPSQRPTGTPPVPNMASQAQPQPTPPAGHPAKLPTPTGPTGPPGDSTQQEAVPRQEQSTPVPPKQVSVAPSPKASPSTPQLPPQPPQKTTNPPPGPNGRPTTTDPVIQMLAARAASDPKLKELMKIVATSKASPEQLKEFQAHIDEFNEVVRRQEAERRSKAAEQPPNSKSSTPVAGGGPKPVQPESKPPTPQQAPTSHIPTPSPAPVAAHPSTYGTPQHQARPTPSPSNSTPGSVPKFPPQPHGLGPAGYGGYRPVPPPPPPRTEPIIKHIVLEITSIPSGGQQASTDRWLFPEYAVLELRQGGLEMLCSFLVERRGSDVLASKGDQPSDEGSKWKADQEYYEPVTMTVRATHHRTIETIARAAKLLPEVQAHMKNVLEKAERAPREYLMHQLPRDEGADTTEGFIDSGVELGNESASEDDELKDIYGI</sequence>
<name>A0A0D1YZI8_9EURO</name>
<dbReference type="GeneID" id="27328397"/>
<dbReference type="PANTHER" id="PTHR28108">
    <property type="entry name" value="SWR1-COMPLEX PROTEIN 3"/>
    <property type="match status" value="1"/>
</dbReference>
<feature type="compositionally biased region" description="Basic and acidic residues" evidence="1">
    <location>
        <begin position="12"/>
        <end position="21"/>
    </location>
</feature>
<dbReference type="Proteomes" id="UP000053328">
    <property type="component" value="Unassembled WGS sequence"/>
</dbReference>
<feature type="compositionally biased region" description="Low complexity" evidence="1">
    <location>
        <begin position="449"/>
        <end position="458"/>
    </location>
</feature>
<evidence type="ECO:0000313" key="3">
    <source>
        <dbReference type="EMBL" id="KIW20736.1"/>
    </source>
</evidence>
<feature type="compositionally biased region" description="Pro residues" evidence="1">
    <location>
        <begin position="300"/>
        <end position="318"/>
    </location>
</feature>
<feature type="compositionally biased region" description="Basic residues" evidence="1">
    <location>
        <begin position="53"/>
        <end position="62"/>
    </location>
</feature>
<dbReference type="GO" id="GO:0140849">
    <property type="term" value="F:ATP-dependent H2AZ histone chaperone activity"/>
    <property type="evidence" value="ECO:0007669"/>
    <property type="project" value="InterPro"/>
</dbReference>
<feature type="compositionally biased region" description="Pro residues" evidence="1">
    <location>
        <begin position="209"/>
        <end position="234"/>
    </location>
</feature>
<dbReference type="GO" id="GO:0000812">
    <property type="term" value="C:Swr1 complex"/>
    <property type="evidence" value="ECO:0007669"/>
    <property type="project" value="InterPro"/>
</dbReference>
<dbReference type="VEuPathDB" id="FungiDB:PV08_01314"/>
<evidence type="ECO:0000259" key="2">
    <source>
        <dbReference type="Pfam" id="PF24707"/>
    </source>
</evidence>
<evidence type="ECO:0000313" key="4">
    <source>
        <dbReference type="Proteomes" id="UP000053328"/>
    </source>
</evidence>
<feature type="region of interest" description="Disordered" evidence="1">
    <location>
        <begin position="1"/>
        <end position="94"/>
    </location>
</feature>
<feature type="compositionally biased region" description="Pro residues" evidence="1">
    <location>
        <begin position="477"/>
        <end position="486"/>
    </location>
</feature>
<dbReference type="RefSeq" id="XP_016240952.1">
    <property type="nucleotide sequence ID" value="XM_016375676.1"/>
</dbReference>
<feature type="compositionally biased region" description="Basic and acidic residues" evidence="1">
    <location>
        <begin position="372"/>
        <end position="383"/>
    </location>
</feature>
<feature type="compositionally biased region" description="Low complexity" evidence="1">
    <location>
        <begin position="287"/>
        <end position="299"/>
    </location>
</feature>
<feature type="compositionally biased region" description="Polar residues" evidence="1">
    <location>
        <begin position="266"/>
        <end position="280"/>
    </location>
</feature>
<organism evidence="3 4">
    <name type="scientific">Exophiala spinifera</name>
    <dbReference type="NCBI Taxonomy" id="91928"/>
    <lineage>
        <taxon>Eukaryota</taxon>
        <taxon>Fungi</taxon>
        <taxon>Dikarya</taxon>
        <taxon>Ascomycota</taxon>
        <taxon>Pezizomycotina</taxon>
        <taxon>Eurotiomycetes</taxon>
        <taxon>Chaetothyriomycetidae</taxon>
        <taxon>Chaetothyriales</taxon>
        <taxon>Herpotrichiellaceae</taxon>
        <taxon>Exophiala</taxon>
    </lineage>
</organism>
<proteinExistence type="predicted"/>
<dbReference type="InterPro" id="IPR057558">
    <property type="entry name" value="Swc3_dom"/>
</dbReference>
<reference evidence="3 4" key="1">
    <citation type="submission" date="2015-01" db="EMBL/GenBank/DDBJ databases">
        <title>The Genome Sequence of Exophiala spinifera CBS89968.</title>
        <authorList>
            <consortium name="The Broad Institute Genomics Platform"/>
            <person name="Cuomo C."/>
            <person name="de Hoog S."/>
            <person name="Gorbushina A."/>
            <person name="Stielow B."/>
            <person name="Teixiera M."/>
            <person name="Abouelleil A."/>
            <person name="Chapman S.B."/>
            <person name="Priest M."/>
            <person name="Young S.K."/>
            <person name="Wortman J."/>
            <person name="Nusbaum C."/>
            <person name="Birren B."/>
        </authorList>
    </citation>
    <scope>NUCLEOTIDE SEQUENCE [LARGE SCALE GENOMIC DNA]</scope>
    <source>
        <strain evidence="3 4">CBS 89968</strain>
    </source>
</reference>
<feature type="region of interest" description="Disordered" evidence="1">
    <location>
        <begin position="617"/>
        <end position="646"/>
    </location>
</feature>
<dbReference type="AlphaFoldDB" id="A0A0D1YZI8"/>
<dbReference type="STRING" id="91928.A0A0D1YZI8"/>
<dbReference type="EMBL" id="KN847492">
    <property type="protein sequence ID" value="KIW20736.1"/>
    <property type="molecule type" value="Genomic_DNA"/>
</dbReference>
<feature type="region of interest" description="Disordered" evidence="1">
    <location>
        <begin position="372"/>
        <end position="487"/>
    </location>
</feature>
<dbReference type="OrthoDB" id="5338195at2759"/>